<organism evidence="22 23">
    <name type="scientific">Kibdelosporangium aridum</name>
    <dbReference type="NCBI Taxonomy" id="2030"/>
    <lineage>
        <taxon>Bacteria</taxon>
        <taxon>Bacillati</taxon>
        <taxon>Actinomycetota</taxon>
        <taxon>Actinomycetes</taxon>
        <taxon>Pseudonocardiales</taxon>
        <taxon>Pseudonocardiaceae</taxon>
        <taxon>Kibdelosporangium</taxon>
    </lineage>
</organism>
<keyword evidence="5" id="KW-0813">Transport</keyword>
<dbReference type="GO" id="GO:0005886">
    <property type="term" value="C:plasma membrane"/>
    <property type="evidence" value="ECO:0007669"/>
    <property type="project" value="UniProtKB-SubCell"/>
</dbReference>
<keyword evidence="13" id="KW-0560">Oxidoreductase</keyword>
<evidence type="ECO:0000256" key="1">
    <source>
        <dbReference type="ARBA" id="ARBA00002494"/>
    </source>
</evidence>
<comment type="function">
    <text evidence="1">Iron-sulfur subunit of the cytochrome bc1 complex, an essential component of the respiratory electron transport chain required for ATP synthesis. The bc1 complex catalyzes the oxidation of menaquinol and the reduction of cytochrome c in the respiratory chain. The bc1 complex operates through a Q-cycle mechanism that couples electron transfer to generation of the proton gradient that drives ATP synthesis.</text>
</comment>
<dbReference type="Gene3D" id="2.102.10.10">
    <property type="entry name" value="Rieske [2Fe-2S] iron-sulphur domain"/>
    <property type="match status" value="1"/>
</dbReference>
<evidence type="ECO:0000256" key="17">
    <source>
        <dbReference type="ARBA" id="ARBA00023157"/>
    </source>
</evidence>
<dbReference type="GO" id="GO:0051537">
    <property type="term" value="F:2 iron, 2 sulfur cluster binding"/>
    <property type="evidence" value="ECO:0007669"/>
    <property type="project" value="UniProtKB-KW"/>
</dbReference>
<evidence type="ECO:0000313" key="22">
    <source>
        <dbReference type="EMBL" id="SMD23289.1"/>
    </source>
</evidence>
<dbReference type="Pfam" id="PF19297">
    <property type="entry name" value="QcrA_N"/>
    <property type="match status" value="1"/>
</dbReference>
<dbReference type="Proteomes" id="UP000192674">
    <property type="component" value="Unassembled WGS sequence"/>
</dbReference>
<keyword evidence="14" id="KW-0408">Iron</keyword>
<keyword evidence="7" id="KW-0679">Respiratory chain</keyword>
<dbReference type="InterPro" id="IPR014349">
    <property type="entry name" value="Rieske_Fe-S_prot"/>
</dbReference>
<protein>
    <recommendedName>
        <fullName evidence="4">Cytochrome bc1 complex Rieske iron-sulfur subunit</fullName>
    </recommendedName>
    <alternativeName>
        <fullName evidence="18">Cytochrome bc1 reductase complex subunit QcrA</fullName>
    </alternativeName>
    <alternativeName>
        <fullName evidence="19">Rieske iron-sulfur protein</fullName>
    </alternativeName>
</protein>
<evidence type="ECO:0000256" key="18">
    <source>
        <dbReference type="ARBA" id="ARBA00029586"/>
    </source>
</evidence>
<evidence type="ECO:0000256" key="9">
    <source>
        <dbReference type="ARBA" id="ARBA00022714"/>
    </source>
</evidence>
<evidence type="ECO:0000256" key="15">
    <source>
        <dbReference type="ARBA" id="ARBA00023014"/>
    </source>
</evidence>
<keyword evidence="8 20" id="KW-0812">Transmembrane</keyword>
<feature type="transmembrane region" description="Helical" evidence="20">
    <location>
        <begin position="92"/>
        <end position="118"/>
    </location>
</feature>
<evidence type="ECO:0000256" key="16">
    <source>
        <dbReference type="ARBA" id="ARBA00023136"/>
    </source>
</evidence>
<evidence type="ECO:0000313" key="23">
    <source>
        <dbReference type="Proteomes" id="UP000192674"/>
    </source>
</evidence>
<dbReference type="InterPro" id="IPR017941">
    <property type="entry name" value="Rieske_2Fe-2S"/>
</dbReference>
<evidence type="ECO:0000256" key="6">
    <source>
        <dbReference type="ARBA" id="ARBA00022475"/>
    </source>
</evidence>
<keyword evidence="9" id="KW-0001">2Fe-2S</keyword>
<feature type="transmembrane region" description="Helical" evidence="20">
    <location>
        <begin position="168"/>
        <end position="188"/>
    </location>
</feature>
<evidence type="ECO:0000256" key="3">
    <source>
        <dbReference type="ARBA" id="ARBA00010651"/>
    </source>
</evidence>
<evidence type="ECO:0000256" key="5">
    <source>
        <dbReference type="ARBA" id="ARBA00022448"/>
    </source>
</evidence>
<comment type="similarity">
    <text evidence="3">Belongs to the Rieske iron-sulfur protein family.</text>
</comment>
<evidence type="ECO:0000256" key="4">
    <source>
        <dbReference type="ARBA" id="ARBA00015816"/>
    </source>
</evidence>
<evidence type="ECO:0000256" key="8">
    <source>
        <dbReference type="ARBA" id="ARBA00022692"/>
    </source>
</evidence>
<gene>
    <name evidence="22" type="ORF">SAMN05661093_07863</name>
</gene>
<comment type="subcellular location">
    <subcellularLocation>
        <location evidence="2">Cell membrane</location>
        <topology evidence="2">Multi-pass membrane protein</topology>
    </subcellularLocation>
</comment>
<name>A0A1W2FMS6_KIBAR</name>
<evidence type="ECO:0000256" key="11">
    <source>
        <dbReference type="ARBA" id="ARBA00022982"/>
    </source>
</evidence>
<evidence type="ECO:0000256" key="10">
    <source>
        <dbReference type="ARBA" id="ARBA00022723"/>
    </source>
</evidence>
<dbReference type="GO" id="GO:0004497">
    <property type="term" value="F:monooxygenase activity"/>
    <property type="evidence" value="ECO:0007669"/>
    <property type="project" value="UniProtKB-ARBA"/>
</dbReference>
<keyword evidence="16 20" id="KW-0472">Membrane</keyword>
<evidence type="ECO:0000256" key="13">
    <source>
        <dbReference type="ARBA" id="ARBA00023002"/>
    </source>
</evidence>
<keyword evidence="15" id="KW-0411">Iron-sulfur</keyword>
<keyword evidence="10" id="KW-0479">Metal-binding</keyword>
<dbReference type="Pfam" id="PF00355">
    <property type="entry name" value="Rieske"/>
    <property type="match status" value="1"/>
</dbReference>
<dbReference type="AlphaFoldDB" id="A0A1W2FMS6"/>
<proteinExistence type="inferred from homology"/>
<dbReference type="InterPro" id="IPR036922">
    <property type="entry name" value="Rieske_2Fe-2S_sf"/>
</dbReference>
<reference evidence="22 23" key="1">
    <citation type="submission" date="2017-04" db="EMBL/GenBank/DDBJ databases">
        <authorList>
            <person name="Afonso C.L."/>
            <person name="Miller P.J."/>
            <person name="Scott M.A."/>
            <person name="Spackman E."/>
            <person name="Goraichik I."/>
            <person name="Dimitrov K.M."/>
            <person name="Suarez D.L."/>
            <person name="Swayne D.E."/>
        </authorList>
    </citation>
    <scope>NUCLEOTIDE SEQUENCE [LARGE SCALE GENOMIC DNA]</scope>
    <source>
        <strain evidence="22 23">DSM 43828</strain>
    </source>
</reference>
<keyword evidence="11" id="KW-0249">Electron transport</keyword>
<evidence type="ECO:0000256" key="14">
    <source>
        <dbReference type="ARBA" id="ARBA00023004"/>
    </source>
</evidence>
<keyword evidence="17" id="KW-1015">Disulfide bond</keyword>
<dbReference type="EMBL" id="FWXV01000009">
    <property type="protein sequence ID" value="SMD23289.1"/>
    <property type="molecule type" value="Genomic_DNA"/>
</dbReference>
<keyword evidence="23" id="KW-1185">Reference proteome</keyword>
<evidence type="ECO:0000256" key="2">
    <source>
        <dbReference type="ARBA" id="ARBA00004651"/>
    </source>
</evidence>
<evidence type="ECO:0000256" key="12">
    <source>
        <dbReference type="ARBA" id="ARBA00022989"/>
    </source>
</evidence>
<dbReference type="InterPro" id="IPR045603">
    <property type="entry name" value="QcrA_N"/>
</dbReference>
<dbReference type="GO" id="GO:0016705">
    <property type="term" value="F:oxidoreductase activity, acting on paired donors, with incorporation or reduction of molecular oxygen"/>
    <property type="evidence" value="ECO:0007669"/>
    <property type="project" value="UniProtKB-ARBA"/>
</dbReference>
<evidence type="ECO:0000259" key="21">
    <source>
        <dbReference type="PROSITE" id="PS51296"/>
    </source>
</evidence>
<dbReference type="CDD" id="cd03467">
    <property type="entry name" value="Rieske"/>
    <property type="match status" value="1"/>
</dbReference>
<dbReference type="PANTHER" id="PTHR10134">
    <property type="entry name" value="CYTOCHROME B-C1 COMPLEX SUBUNIT RIESKE, MITOCHONDRIAL"/>
    <property type="match status" value="1"/>
</dbReference>
<evidence type="ECO:0000256" key="7">
    <source>
        <dbReference type="ARBA" id="ARBA00022660"/>
    </source>
</evidence>
<dbReference type="PROSITE" id="PS51296">
    <property type="entry name" value="RIESKE"/>
    <property type="match status" value="1"/>
</dbReference>
<accession>A0A1W2FMS6</accession>
<dbReference type="GO" id="GO:0046872">
    <property type="term" value="F:metal ion binding"/>
    <property type="evidence" value="ECO:0007669"/>
    <property type="project" value="UniProtKB-KW"/>
</dbReference>
<evidence type="ECO:0000256" key="20">
    <source>
        <dbReference type="SAM" id="Phobius"/>
    </source>
</evidence>
<feature type="transmembrane region" description="Helical" evidence="20">
    <location>
        <begin position="57"/>
        <end position="80"/>
    </location>
</feature>
<sequence length="396" mass="44078">MSEQNKEGLPTEAELAEMDRDQLLKLGGKLDDVELVEYTDPWPVKGTKAEKRAERAVAAWFTLAGLSGLAFIGVFLWWPWHYAPANTDGHVLYLLYTPLLGLTLGLSILGVGVGVVMYAKKFLPHEVAVQQRHEGRSTELDRQTFVAHMADAGDRSTIARRSIIKRSALFGAGAFGLATAALPLGSLIHNPHKDSTNENGLWHTGWLAHDGERVFLRRDTGDAHALELVKPEDLDAGSMETVFPFHAPKSASGGVDYAKLDGMLAGTERVDEHELVEALRRSDNPVMLIRLRPEDAKRVVKHQGQEDFNFGDYYAYTKICSHLGCPTSLYEQRTNRILCPCHQSQFDALQYAKPIFGPATRKLAQLPIEVDEVTGYLYARHDFNEAVGPAFWERKS</sequence>
<keyword evidence="6" id="KW-1003">Cell membrane</keyword>
<dbReference type="SUPFAM" id="SSF50022">
    <property type="entry name" value="ISP domain"/>
    <property type="match status" value="1"/>
</dbReference>
<evidence type="ECO:0000256" key="19">
    <source>
        <dbReference type="ARBA" id="ARBA00032409"/>
    </source>
</evidence>
<keyword evidence="12 20" id="KW-1133">Transmembrane helix</keyword>
<feature type="domain" description="Rieske" evidence="21">
    <location>
        <begin position="283"/>
        <end position="377"/>
    </location>
</feature>